<dbReference type="EMBL" id="GBRH01272199">
    <property type="protein sequence ID" value="JAD25696.1"/>
    <property type="molecule type" value="Transcribed_RNA"/>
</dbReference>
<protein>
    <submittedName>
        <fullName evidence="1">Uncharacterized protein</fullName>
    </submittedName>
</protein>
<dbReference type="AlphaFoldDB" id="A0A0A9SB95"/>
<name>A0A0A9SB95_ARUDO</name>
<reference evidence="1" key="1">
    <citation type="submission" date="2014-09" db="EMBL/GenBank/DDBJ databases">
        <authorList>
            <person name="Magalhaes I.L.F."/>
            <person name="Oliveira U."/>
            <person name="Santos F.R."/>
            <person name="Vidigal T.H.D.A."/>
            <person name="Brescovit A.D."/>
            <person name="Santos A.J."/>
        </authorList>
    </citation>
    <scope>NUCLEOTIDE SEQUENCE</scope>
    <source>
        <tissue evidence="1">Shoot tissue taken approximately 20 cm above the soil surface</tissue>
    </source>
</reference>
<sequence length="37" mass="4174">MRPSAGSIDYLSLLRFGSRFSLYTNGEMGKNEKKDGF</sequence>
<accession>A0A0A9SB95</accession>
<proteinExistence type="predicted"/>
<evidence type="ECO:0000313" key="1">
    <source>
        <dbReference type="EMBL" id="JAD25696.1"/>
    </source>
</evidence>
<organism evidence="1">
    <name type="scientific">Arundo donax</name>
    <name type="common">Giant reed</name>
    <name type="synonym">Donax arundinaceus</name>
    <dbReference type="NCBI Taxonomy" id="35708"/>
    <lineage>
        <taxon>Eukaryota</taxon>
        <taxon>Viridiplantae</taxon>
        <taxon>Streptophyta</taxon>
        <taxon>Embryophyta</taxon>
        <taxon>Tracheophyta</taxon>
        <taxon>Spermatophyta</taxon>
        <taxon>Magnoliopsida</taxon>
        <taxon>Liliopsida</taxon>
        <taxon>Poales</taxon>
        <taxon>Poaceae</taxon>
        <taxon>PACMAD clade</taxon>
        <taxon>Arundinoideae</taxon>
        <taxon>Arundineae</taxon>
        <taxon>Arundo</taxon>
    </lineage>
</organism>
<reference evidence="1" key="2">
    <citation type="journal article" date="2015" name="Data Brief">
        <title>Shoot transcriptome of the giant reed, Arundo donax.</title>
        <authorList>
            <person name="Barrero R.A."/>
            <person name="Guerrero F.D."/>
            <person name="Moolhuijzen P."/>
            <person name="Goolsby J.A."/>
            <person name="Tidwell J."/>
            <person name="Bellgard S.E."/>
            <person name="Bellgard M.I."/>
        </authorList>
    </citation>
    <scope>NUCLEOTIDE SEQUENCE</scope>
    <source>
        <tissue evidence="1">Shoot tissue taken approximately 20 cm above the soil surface</tissue>
    </source>
</reference>